<dbReference type="Proteomes" id="UP001064048">
    <property type="component" value="Chromosome 30"/>
</dbReference>
<organism evidence="1 2">
    <name type="scientific">Choristoneura fumiferana</name>
    <name type="common">Spruce budworm moth</name>
    <name type="synonym">Archips fumiferana</name>
    <dbReference type="NCBI Taxonomy" id="7141"/>
    <lineage>
        <taxon>Eukaryota</taxon>
        <taxon>Metazoa</taxon>
        <taxon>Ecdysozoa</taxon>
        <taxon>Arthropoda</taxon>
        <taxon>Hexapoda</taxon>
        <taxon>Insecta</taxon>
        <taxon>Pterygota</taxon>
        <taxon>Neoptera</taxon>
        <taxon>Endopterygota</taxon>
        <taxon>Lepidoptera</taxon>
        <taxon>Glossata</taxon>
        <taxon>Ditrysia</taxon>
        <taxon>Tortricoidea</taxon>
        <taxon>Tortricidae</taxon>
        <taxon>Tortricinae</taxon>
        <taxon>Choristoneura</taxon>
    </lineage>
</organism>
<dbReference type="EMBL" id="CM046130">
    <property type="protein sequence ID" value="KAI8431505.1"/>
    <property type="molecule type" value="Genomic_DNA"/>
</dbReference>
<accession>A0ACC0K546</accession>
<name>A0ACC0K546_CHOFU</name>
<protein>
    <submittedName>
        <fullName evidence="1">Uncharacterized protein</fullName>
    </submittedName>
</protein>
<gene>
    <name evidence="1" type="ORF">MSG28_016007</name>
</gene>
<evidence type="ECO:0000313" key="1">
    <source>
        <dbReference type="EMBL" id="KAI8431505.1"/>
    </source>
</evidence>
<comment type="caution">
    <text evidence="1">The sequence shown here is derived from an EMBL/GenBank/DDBJ whole genome shotgun (WGS) entry which is preliminary data.</text>
</comment>
<keyword evidence="2" id="KW-1185">Reference proteome</keyword>
<proteinExistence type="predicted"/>
<evidence type="ECO:0000313" key="2">
    <source>
        <dbReference type="Proteomes" id="UP001064048"/>
    </source>
</evidence>
<reference evidence="1 2" key="1">
    <citation type="journal article" date="2022" name="Genome Biol. Evol.">
        <title>The Spruce Budworm Genome: Reconstructing the Evolutionary History of Antifreeze Proteins.</title>
        <authorList>
            <person name="Beliveau C."/>
            <person name="Gagne P."/>
            <person name="Picq S."/>
            <person name="Vernygora O."/>
            <person name="Keeling C.I."/>
            <person name="Pinkney K."/>
            <person name="Doucet D."/>
            <person name="Wen F."/>
            <person name="Johnston J.S."/>
            <person name="Maaroufi H."/>
            <person name="Boyle B."/>
            <person name="Laroche J."/>
            <person name="Dewar K."/>
            <person name="Juretic N."/>
            <person name="Blackburn G."/>
            <person name="Nisole A."/>
            <person name="Brunet B."/>
            <person name="Brandao M."/>
            <person name="Lumley L."/>
            <person name="Duan J."/>
            <person name="Quan G."/>
            <person name="Lucarotti C.J."/>
            <person name="Roe A.D."/>
            <person name="Sperling F.A.H."/>
            <person name="Levesque R.C."/>
            <person name="Cusson M."/>
        </authorList>
    </citation>
    <scope>NUCLEOTIDE SEQUENCE [LARGE SCALE GENOMIC DNA]</scope>
    <source>
        <strain evidence="1">Glfc:IPQL:Cfum</strain>
    </source>
</reference>
<sequence length="475" mass="54925">MSEKRLQYVLVKVQNASSPSVLYDLLTLLALRIATSTSLPAPAPGSDGKAKVSRRREQHKDLESHLLESHEWSPQDSELERILDPVSLEDPEDIELKKAIAQLLKEVADREEKRRHKQHHDINRGNSKASDEKVPHEDVNISTEHEHQELKTSQDNLSDDVENHDEIDDHVDSAIDKIEDSNDTEFRSSSIDVDEDLKLSDEDLESTESDLDDLDSRISHEPRIAPKKEELLKHDDHHDEKHTVHHDNDGDLKHKDNHHNQHRHVSKETIEKETDDENHHVNIDNITLEQSLDSISGDKSEELEHGVDSEEEAKPKNGNNHKHHTYERSSYQQHNIDGEISHENEKILKNKAQEDDQSHQDHGNDIKTEQKDNKIHKDSQNENSYEDISDLENHDEENDDDESDQTEELEDYQDSNSRLYSFENYDILNEDSDENQHPKDQAQKTSSRHSDELSSEDDNDFTISHRSHDDSKGRN</sequence>